<evidence type="ECO:0000313" key="2">
    <source>
        <dbReference type="EMBL" id="MDG4947064.1"/>
    </source>
</evidence>
<dbReference type="Proteomes" id="UP001152599">
    <property type="component" value="Unassembled WGS sequence"/>
</dbReference>
<keyword evidence="1" id="KW-0472">Membrane</keyword>
<evidence type="ECO:0008006" key="4">
    <source>
        <dbReference type="Google" id="ProtNLM"/>
    </source>
</evidence>
<proteinExistence type="predicted"/>
<dbReference type="EMBL" id="JANCMU010000020">
    <property type="protein sequence ID" value="MDG4947064.1"/>
    <property type="molecule type" value="Genomic_DNA"/>
</dbReference>
<comment type="caution">
    <text evidence="2">The sequence shown here is derived from an EMBL/GenBank/DDBJ whole genome shotgun (WGS) entry which is preliminary data.</text>
</comment>
<keyword evidence="3" id="KW-1185">Reference proteome</keyword>
<name>A0A9X4N4H5_9FLAO</name>
<reference evidence="2" key="1">
    <citation type="submission" date="2022-07" db="EMBL/GenBank/DDBJ databases">
        <title>Description and genome-wide analysis of Profundicola chukchiensis gen. nov., sp. nov., marine bacteria isolated from bottom sediments of the Chukchi Sea.</title>
        <authorList>
            <person name="Romanenko L."/>
            <person name="Otstavnykh N."/>
            <person name="Kurilenko V."/>
            <person name="Eremeev V."/>
            <person name="Velansky P."/>
            <person name="Mikhailov V."/>
            <person name="Isaeva M."/>
        </authorList>
    </citation>
    <scope>NUCLEOTIDE SEQUENCE</scope>
    <source>
        <strain evidence="2">KMM 9713</strain>
    </source>
</reference>
<sequence length="93" mass="10468">MAIKGDFHAPSLEHEFFPGQVDPSQLWLTGFAGDAFALDRLMLVRILMIAVVAAFFFFAMRKPRLIPRGVQNVAEIALDFVRIHIAEEILGKK</sequence>
<keyword evidence="1" id="KW-1133">Transmembrane helix</keyword>
<keyword evidence="1" id="KW-0812">Transmembrane</keyword>
<evidence type="ECO:0000256" key="1">
    <source>
        <dbReference type="SAM" id="Phobius"/>
    </source>
</evidence>
<gene>
    <name evidence="2" type="ORF">NMK71_11660</name>
</gene>
<feature type="non-terminal residue" evidence="2">
    <location>
        <position position="93"/>
    </location>
</feature>
<organism evidence="2 3">
    <name type="scientific">Profundicola chukchiensis</name>
    <dbReference type="NCBI Taxonomy" id="2961959"/>
    <lineage>
        <taxon>Bacteria</taxon>
        <taxon>Pseudomonadati</taxon>
        <taxon>Bacteroidota</taxon>
        <taxon>Flavobacteriia</taxon>
        <taxon>Flavobacteriales</taxon>
        <taxon>Weeksellaceae</taxon>
        <taxon>Profundicola</taxon>
    </lineage>
</organism>
<evidence type="ECO:0000313" key="3">
    <source>
        <dbReference type="Proteomes" id="UP001152599"/>
    </source>
</evidence>
<protein>
    <recommendedName>
        <fullName evidence="4">F0F1 ATP synthase subunit A</fullName>
    </recommendedName>
</protein>
<accession>A0A9X4N4H5</accession>
<dbReference type="AlphaFoldDB" id="A0A9X4N4H5"/>
<feature type="transmembrane region" description="Helical" evidence="1">
    <location>
        <begin position="42"/>
        <end position="60"/>
    </location>
</feature>